<organism evidence="2">
    <name type="scientific">marine sediment metagenome</name>
    <dbReference type="NCBI Taxonomy" id="412755"/>
    <lineage>
        <taxon>unclassified sequences</taxon>
        <taxon>metagenomes</taxon>
        <taxon>ecological metagenomes</taxon>
    </lineage>
</organism>
<dbReference type="InterPro" id="IPR006059">
    <property type="entry name" value="SBP"/>
</dbReference>
<evidence type="ECO:0000313" key="2">
    <source>
        <dbReference type="EMBL" id="KKL55222.1"/>
    </source>
</evidence>
<comment type="caution">
    <text evidence="2">The sequence shown here is derived from an EMBL/GenBank/DDBJ whole genome shotgun (WGS) entry which is preliminary data.</text>
</comment>
<dbReference type="Gene3D" id="3.40.190.10">
    <property type="entry name" value="Periplasmic binding protein-like II"/>
    <property type="match status" value="2"/>
</dbReference>
<proteinExistence type="predicted"/>
<keyword evidence="1" id="KW-0472">Membrane</keyword>
<keyword evidence="1" id="KW-0812">Transmembrane</keyword>
<keyword evidence="1" id="KW-1133">Transmembrane helix</keyword>
<feature type="transmembrane region" description="Helical" evidence="1">
    <location>
        <begin position="18"/>
        <end position="38"/>
    </location>
</feature>
<protein>
    <recommendedName>
        <fullName evidence="3">ABC transmembrane type-1 domain-containing protein</fullName>
    </recommendedName>
</protein>
<dbReference type="SUPFAM" id="SSF53850">
    <property type="entry name" value="Periplasmic binding protein-like II"/>
    <property type="match status" value="1"/>
</dbReference>
<evidence type="ECO:0008006" key="3">
    <source>
        <dbReference type="Google" id="ProtNLM"/>
    </source>
</evidence>
<dbReference type="InterPro" id="IPR050490">
    <property type="entry name" value="Bact_solute-bd_prot1"/>
</dbReference>
<gene>
    <name evidence="2" type="ORF">LCGC14_2257580</name>
</gene>
<dbReference type="AlphaFoldDB" id="A0A0F9FVQ7"/>
<accession>A0A0F9FVQ7</accession>
<sequence>MYILKLGLNSYKKRLKRYVFIAVGVLIGLSLFFISAGGKKETGSSGETEKMKPVELTIWWWGEQEAPGIQDWMHESFELFQKDYPYVSFEEVLQTTDGLVPAIQTAIETKSGADILTPWPGFDVVRNYESFYPLKDYVSQEVLDNALVTDLVNYNGDVYGLPLYNIVNIFVYNKEMFKNAGIADWDNYQPDSWDDIMDACKKLKAIGITPFTIGFKDLFAADWLYGGFGLQWATEQDVLAVLDGRMKYTEPKMYEWMMPFYDLQVNGYVNDDLLSVDLYQGGIEHFINEKAAMSFIPDTLIAGNADQLGLDKMGAFMLPVMGDSIYKNYVNLSSAGNWVIGRWTPHPEEAGKFIELVRSPERLTAFYEQTGQFPADKRFAPAQFKDSITEMRWNIFRKGKKFGPYLSVFGHGKSSPWGHMWLL</sequence>
<reference evidence="2" key="1">
    <citation type="journal article" date="2015" name="Nature">
        <title>Complex archaea that bridge the gap between prokaryotes and eukaryotes.</title>
        <authorList>
            <person name="Spang A."/>
            <person name="Saw J.H."/>
            <person name="Jorgensen S.L."/>
            <person name="Zaremba-Niedzwiedzka K."/>
            <person name="Martijn J."/>
            <person name="Lind A.E."/>
            <person name="van Eijk R."/>
            <person name="Schleper C."/>
            <person name="Guy L."/>
            <person name="Ettema T.J."/>
        </authorList>
    </citation>
    <scope>NUCLEOTIDE SEQUENCE</scope>
</reference>
<dbReference type="EMBL" id="LAZR01030916">
    <property type="protein sequence ID" value="KKL55222.1"/>
    <property type="molecule type" value="Genomic_DNA"/>
</dbReference>
<evidence type="ECO:0000256" key="1">
    <source>
        <dbReference type="SAM" id="Phobius"/>
    </source>
</evidence>
<dbReference type="Pfam" id="PF13416">
    <property type="entry name" value="SBP_bac_8"/>
    <property type="match status" value="1"/>
</dbReference>
<name>A0A0F9FVQ7_9ZZZZ</name>
<dbReference type="PANTHER" id="PTHR43649">
    <property type="entry name" value="ARABINOSE-BINDING PROTEIN-RELATED"/>
    <property type="match status" value="1"/>
</dbReference>